<accession>A0A9X2GXQ7</accession>
<dbReference type="Pfam" id="PF05593">
    <property type="entry name" value="RHS_repeat"/>
    <property type="match status" value="4"/>
</dbReference>
<proteinExistence type="predicted"/>
<dbReference type="InterPro" id="IPR050708">
    <property type="entry name" value="T6SS_VgrG/RHS"/>
</dbReference>
<organism evidence="1 2">
    <name type="scientific">Nonomuraea thailandensis</name>
    <dbReference type="NCBI Taxonomy" id="1188745"/>
    <lineage>
        <taxon>Bacteria</taxon>
        <taxon>Bacillati</taxon>
        <taxon>Actinomycetota</taxon>
        <taxon>Actinomycetes</taxon>
        <taxon>Streptosporangiales</taxon>
        <taxon>Streptosporangiaceae</taxon>
        <taxon>Nonomuraea</taxon>
    </lineage>
</organism>
<gene>
    <name evidence="1" type="ORF">HD597_009888</name>
</gene>
<evidence type="ECO:0000313" key="1">
    <source>
        <dbReference type="EMBL" id="MCP2362868.1"/>
    </source>
</evidence>
<dbReference type="Gene3D" id="2.180.10.10">
    <property type="entry name" value="RHS repeat-associated core"/>
    <property type="match status" value="3"/>
</dbReference>
<dbReference type="InterPro" id="IPR022385">
    <property type="entry name" value="Rhs_assc_core"/>
</dbReference>
<dbReference type="PANTHER" id="PTHR32305">
    <property type="match status" value="1"/>
</dbReference>
<sequence length="876" mass="97009">MFQVIRETGPLGEQTGYRWDRHDRLLARTDPLGHTTGYAYDEAGALASITRPDGRSRVFARDELGHPTAVTDFDGTRWPLTCDDRGNLLTDSTTGYTYDERGRLTSISDALGHVRAIACNAAGLPTTITDPLGATTRYDRDAFGRVTAVTDPLGNLTRLTWTVEGRLAGRVLPGGAEERWAYDAENNLIEHLDALGRRTRVEVGPFDLPAAQVTPDGMRIEFAYDTELRLTRVTNPSGSTWDYTYDPAGNPLRESDFDDRVLAYRHDRAGRLVERINGEGEVTSFVHDPLGRVIERRSGELTAAFGYDLLGRLVHAANADAEVRFGRDAYGRIVSETCNGRTLATTYDATGRRAGRRTPSGTESTWEYDAGGRLRTLRTGGRTIGFTHDLAGRETGRSLGPDTVLSHEWDTDSRLRAQTLHTGTSAPHGRGARIVQRRTYSYRPDAQLAEIDDLLAGRRRFELDPAGRVTDLSGPNWTEQYAYDPAGRLVHATGPGLTDTRGERSYTGTTVRRAGRVHLDHDRQGRVVLRRRKRLSGKDQIWRYTWDADDRLTTVVTPAGERWRYRYDALGRRIAKERADGSSRVEFVWDGPVLVEQIHDGRTTVWEWEPGTFRPVTQLELSGEQAELSGEQVDERFYAIVTDLIGSPAELVDPAGRVAWRSRNSLWGASTGPISAGADCPLRFPGQYADEESGLHYNLFRHYDPQTGAYLSTDPLGLGGGLVPHGYVLNPARWADPLGLSPYDPVPNRYPERLAGEKQAAAEAGVAPITAGTPEFGQAVKDGGFFLYSVEADDTLRIMTMAGDIKHPVMTDGRPVLAAGQVRFQYGSVTYIDNKTGHYTPERSFSEDFLQAGVRAFENAGIFVRRKAPRDIGEFS</sequence>
<dbReference type="PANTHER" id="PTHR32305:SF15">
    <property type="entry name" value="PROTEIN RHSA-RELATED"/>
    <property type="match status" value="1"/>
</dbReference>
<dbReference type="NCBIfam" id="TIGR03696">
    <property type="entry name" value="Rhs_assc_core"/>
    <property type="match status" value="1"/>
</dbReference>
<protein>
    <submittedName>
        <fullName evidence="1">RHS repeat-associated protein</fullName>
    </submittedName>
</protein>
<dbReference type="AlphaFoldDB" id="A0A9X2GXQ7"/>
<dbReference type="InterPro" id="IPR006530">
    <property type="entry name" value="YD"/>
</dbReference>
<keyword evidence="2" id="KW-1185">Reference proteome</keyword>
<dbReference type="InterPro" id="IPR031325">
    <property type="entry name" value="RHS_repeat"/>
</dbReference>
<comment type="caution">
    <text evidence="1">The sequence shown here is derived from an EMBL/GenBank/DDBJ whole genome shotgun (WGS) entry which is preliminary data.</text>
</comment>
<dbReference type="PRINTS" id="PR00394">
    <property type="entry name" value="RHSPROTEIN"/>
</dbReference>
<reference evidence="1" key="1">
    <citation type="submission" date="2022-06" db="EMBL/GenBank/DDBJ databases">
        <title>Sequencing the genomes of 1000 actinobacteria strains.</title>
        <authorList>
            <person name="Klenk H.-P."/>
        </authorList>
    </citation>
    <scope>NUCLEOTIDE SEQUENCE</scope>
    <source>
        <strain evidence="1">DSM 46694</strain>
    </source>
</reference>
<evidence type="ECO:0000313" key="2">
    <source>
        <dbReference type="Proteomes" id="UP001139648"/>
    </source>
</evidence>
<name>A0A9X2GXQ7_9ACTN</name>
<dbReference type="EMBL" id="JAMZEB010000002">
    <property type="protein sequence ID" value="MCP2362868.1"/>
    <property type="molecule type" value="Genomic_DNA"/>
</dbReference>
<dbReference type="NCBIfam" id="TIGR01643">
    <property type="entry name" value="YD_repeat_2x"/>
    <property type="match status" value="9"/>
</dbReference>
<dbReference type="Proteomes" id="UP001139648">
    <property type="component" value="Unassembled WGS sequence"/>
</dbReference>